<gene>
    <name evidence="2" type="ORF">HU200_064526</name>
</gene>
<reference evidence="2" key="1">
    <citation type="submission" date="2020-07" db="EMBL/GenBank/DDBJ databases">
        <title>Genome sequence and genetic diversity analysis of an under-domesticated orphan crop, white fonio (Digitaria exilis).</title>
        <authorList>
            <person name="Bennetzen J.L."/>
            <person name="Chen S."/>
            <person name="Ma X."/>
            <person name="Wang X."/>
            <person name="Yssel A.E.J."/>
            <person name="Chaluvadi S.R."/>
            <person name="Johnson M."/>
            <person name="Gangashetty P."/>
            <person name="Hamidou F."/>
            <person name="Sanogo M.D."/>
            <person name="Zwaenepoel A."/>
            <person name="Wallace J."/>
            <person name="Van De Peer Y."/>
            <person name="Van Deynze A."/>
        </authorList>
    </citation>
    <scope>NUCLEOTIDE SEQUENCE</scope>
    <source>
        <tissue evidence="2">Leaves</tissue>
    </source>
</reference>
<protein>
    <recommendedName>
        <fullName evidence="4">Pentatricopeptide repeat-containing protein</fullName>
    </recommendedName>
</protein>
<proteinExistence type="predicted"/>
<name>A0A835DUG2_9POAL</name>
<comment type="caution">
    <text evidence="2">The sequence shown here is derived from an EMBL/GenBank/DDBJ whole genome shotgun (WGS) entry which is preliminary data.</text>
</comment>
<feature type="compositionally biased region" description="Polar residues" evidence="1">
    <location>
        <begin position="92"/>
        <end position="111"/>
    </location>
</feature>
<dbReference type="InterPro" id="IPR011990">
    <property type="entry name" value="TPR-like_helical_dom_sf"/>
</dbReference>
<evidence type="ECO:0008006" key="4">
    <source>
        <dbReference type="Google" id="ProtNLM"/>
    </source>
</evidence>
<accession>A0A835DUG2</accession>
<evidence type="ECO:0000256" key="1">
    <source>
        <dbReference type="SAM" id="MobiDB-lite"/>
    </source>
</evidence>
<organism evidence="2 3">
    <name type="scientific">Digitaria exilis</name>
    <dbReference type="NCBI Taxonomy" id="1010633"/>
    <lineage>
        <taxon>Eukaryota</taxon>
        <taxon>Viridiplantae</taxon>
        <taxon>Streptophyta</taxon>
        <taxon>Embryophyta</taxon>
        <taxon>Tracheophyta</taxon>
        <taxon>Spermatophyta</taxon>
        <taxon>Magnoliopsida</taxon>
        <taxon>Liliopsida</taxon>
        <taxon>Poales</taxon>
        <taxon>Poaceae</taxon>
        <taxon>PACMAD clade</taxon>
        <taxon>Panicoideae</taxon>
        <taxon>Panicodae</taxon>
        <taxon>Paniceae</taxon>
        <taxon>Anthephorinae</taxon>
        <taxon>Digitaria</taxon>
    </lineage>
</organism>
<evidence type="ECO:0000313" key="3">
    <source>
        <dbReference type="Proteomes" id="UP000636709"/>
    </source>
</evidence>
<dbReference type="EMBL" id="JACEFO010002804">
    <property type="protein sequence ID" value="KAF8648826.1"/>
    <property type="molecule type" value="Genomic_DNA"/>
</dbReference>
<feature type="region of interest" description="Disordered" evidence="1">
    <location>
        <begin position="88"/>
        <end position="118"/>
    </location>
</feature>
<dbReference type="AlphaFoldDB" id="A0A835DUG2"/>
<sequence>MDTGDEIAEHMPLDWWTVERDAFVFPRPPPPAVVAPDALPRRRGEAPQYIISSPRRHPPPPLHDDDNHLLILIKSSIRPPASSCCRPRSAMGPSSFSHGFSRSPRNATTRFMPSAAPPPPPPLATHFAAASGLAASALRPFATILLASFLSATSTDPLSWSSSTTRSASGSSACVWYGVLRLALHAFLAAGLAVEALHVLACVCCSGNTPGLSALAALLRLLFRSREVRAAWNMFKEMTTRGPCLSLAINNATMLGFCHGL</sequence>
<keyword evidence="3" id="KW-1185">Reference proteome</keyword>
<dbReference type="Gene3D" id="1.25.40.10">
    <property type="entry name" value="Tetratricopeptide repeat domain"/>
    <property type="match status" value="1"/>
</dbReference>
<evidence type="ECO:0000313" key="2">
    <source>
        <dbReference type="EMBL" id="KAF8648826.1"/>
    </source>
</evidence>
<dbReference type="Proteomes" id="UP000636709">
    <property type="component" value="Unassembled WGS sequence"/>
</dbReference>